<dbReference type="InterPro" id="IPR048020">
    <property type="entry name" value="Transpos_IS3"/>
</dbReference>
<accession>B1YJK0</accession>
<dbReference type="InterPro" id="IPR010921">
    <property type="entry name" value="Trp_repressor/repl_initiator"/>
</dbReference>
<dbReference type="Pfam" id="PF13333">
    <property type="entry name" value="rve_2"/>
    <property type="match status" value="1"/>
</dbReference>
<dbReference type="eggNOG" id="COG2963">
    <property type="taxonomic scope" value="Bacteria"/>
</dbReference>
<dbReference type="InterPro" id="IPR012337">
    <property type="entry name" value="RNaseH-like_sf"/>
</dbReference>
<dbReference type="Gene3D" id="1.10.10.10">
    <property type="entry name" value="Winged helix-like DNA-binding domain superfamily/Winged helix DNA-binding domain"/>
    <property type="match status" value="2"/>
</dbReference>
<dbReference type="KEGG" id="esi:Exig_0549"/>
<gene>
    <name evidence="4" type="ordered locus">Exig_0549</name>
</gene>
<reference evidence="4 5" key="2">
    <citation type="journal article" date="2008" name="BMC Genomics">
        <title>Architecture of thermal adaptation in an Exiguobacterium sibiricum strain isolated from 3 million year old permafrost: a genome and transcriptome approach.</title>
        <authorList>
            <person name="Rodrigues D.F."/>
            <person name="Ivanova N."/>
            <person name="He Z."/>
            <person name="Huebner M."/>
            <person name="Zhou J."/>
            <person name="Tiedje J.M."/>
        </authorList>
    </citation>
    <scope>NUCLEOTIDE SEQUENCE [LARGE SCALE GENOMIC DNA]</scope>
    <source>
        <strain evidence="5">DSM 17290 / CIP 109462 / JCM 13490 / 255-15</strain>
    </source>
</reference>
<reference evidence="4 5" key="1">
    <citation type="journal article" date="2006" name="Extremophiles">
        <title>Characterization of Exiguobacterium isolates from the Siberian permafrost. Description of Exiguobacterium sibiricum sp. nov.</title>
        <authorList>
            <person name="Rodrigues D.F."/>
            <person name="Goris J."/>
            <person name="Vishnivetskaya T."/>
            <person name="Gilichinsky D."/>
            <person name="Thomashow M.F."/>
            <person name="Tiedje J.M."/>
        </authorList>
    </citation>
    <scope>NUCLEOTIDE SEQUENCE [LARGE SCALE GENOMIC DNA]</scope>
    <source>
        <strain evidence="5">DSM 17290 / CIP 109462 / JCM 13490 / 255-15</strain>
    </source>
</reference>
<dbReference type="SUPFAM" id="SSF53098">
    <property type="entry name" value="Ribonuclease H-like"/>
    <property type="match status" value="1"/>
</dbReference>
<keyword evidence="2" id="KW-0175">Coiled coil</keyword>
<evidence type="ECO:0000313" key="5">
    <source>
        <dbReference type="Proteomes" id="UP000001681"/>
    </source>
</evidence>
<evidence type="ECO:0000259" key="3">
    <source>
        <dbReference type="PROSITE" id="PS50994"/>
    </source>
</evidence>
<dbReference type="InterPro" id="IPR036388">
    <property type="entry name" value="WH-like_DNA-bd_sf"/>
</dbReference>
<dbReference type="HOGENOM" id="CLU_027402_17_4_9"/>
<dbReference type="Pfam" id="PF00665">
    <property type="entry name" value="rve"/>
    <property type="match status" value="1"/>
</dbReference>
<comment type="function">
    <text evidence="1">Involved in the transposition of the insertion sequence.</text>
</comment>
<keyword evidence="5" id="KW-1185">Reference proteome</keyword>
<dbReference type="PROSITE" id="PS50994">
    <property type="entry name" value="INTEGRASE"/>
    <property type="match status" value="1"/>
</dbReference>
<evidence type="ECO:0000313" key="4">
    <source>
        <dbReference type="EMBL" id="ACB60030.1"/>
    </source>
</evidence>
<dbReference type="InterPro" id="IPR055247">
    <property type="entry name" value="InsJ-like_HTH"/>
</dbReference>
<dbReference type="InterPro" id="IPR050900">
    <property type="entry name" value="Transposase_IS3/IS150/IS904"/>
</dbReference>
<dbReference type="InterPro" id="IPR036397">
    <property type="entry name" value="RNaseH_sf"/>
</dbReference>
<sequence length="520" mass="61034">MSKSKFSPDEKLRIIRMCEDRMDSIKSIASLFELSVTTLNRWRAKYRTYGSSSLRDRTEWTGYPEELKMEAVRAVLTQEESLTSATVRFNISSLSVLARWIRKYTSHNTQGKPLKERSIMTKGRTTTFEERVQAVMDCIQNGKDYQNIMKTHRVSYQQIYSWVRKFEKDGMDALMDRRGRQKPVAELTDTERFALELKRLEKENERLRMENDFLKKVRGDREEVTLSQIRLQDKYEAIQSSVEQFGYPIIALCHLADVSRAAYYKWLRRIGIPKAHEAENMKIIEEMNQIHLSVKGIYGYRRMKLNLKRRFGRNVNAKRVRRLMHIASIHCVIRRKRPSYIRNRPQQIAENILNRDFNAAGPNQKWVTDVTELKYGSSQKAYLSAILDLYDGSIRAFVLGHSNNNQLVFDTFELALQGASGSRPLLHSDRGFQYTSHAFRHMTRVAGITQSMSWVGKCIDNGPMESFWDALKCESYYLHKFAEFDELQLAIQKYIHFYNEERYQQRLNGLAPLEYRVQAV</sequence>
<dbReference type="InterPro" id="IPR025948">
    <property type="entry name" value="HTH-like_dom"/>
</dbReference>
<evidence type="ECO:0000256" key="1">
    <source>
        <dbReference type="ARBA" id="ARBA00002286"/>
    </source>
</evidence>
<feature type="domain" description="Integrase catalytic" evidence="3">
    <location>
        <begin position="358"/>
        <end position="520"/>
    </location>
</feature>
<feature type="coiled-coil region" evidence="2">
    <location>
        <begin position="190"/>
        <end position="217"/>
    </location>
</feature>
<name>B1YJK0_EXIS2</name>
<dbReference type="InterPro" id="IPR001584">
    <property type="entry name" value="Integrase_cat-core"/>
</dbReference>
<organism evidence="4 5">
    <name type="scientific">Exiguobacterium sibiricum (strain DSM 17290 / CCUG 55495 / CIP 109462 / JCM 13490 / 255-15)</name>
    <dbReference type="NCBI Taxonomy" id="262543"/>
    <lineage>
        <taxon>Bacteria</taxon>
        <taxon>Bacillati</taxon>
        <taxon>Bacillota</taxon>
        <taxon>Bacilli</taxon>
        <taxon>Bacillales</taxon>
        <taxon>Bacillales Family XII. Incertae Sedis</taxon>
        <taxon>Exiguobacterium</taxon>
    </lineage>
</organism>
<dbReference type="Pfam" id="PF13518">
    <property type="entry name" value="HTH_28"/>
    <property type="match status" value="2"/>
</dbReference>
<dbReference type="Pfam" id="PF13276">
    <property type="entry name" value="HTH_21"/>
    <property type="match status" value="1"/>
</dbReference>
<evidence type="ECO:0000256" key="2">
    <source>
        <dbReference type="SAM" id="Coils"/>
    </source>
</evidence>
<dbReference type="PANTHER" id="PTHR46889">
    <property type="entry name" value="TRANSPOSASE INSF FOR INSERTION SEQUENCE IS3B-RELATED"/>
    <property type="match status" value="1"/>
</dbReference>
<dbReference type="AlphaFoldDB" id="B1YJK0"/>
<dbReference type="GO" id="GO:0043565">
    <property type="term" value="F:sequence-specific DNA binding"/>
    <property type="evidence" value="ECO:0007669"/>
    <property type="project" value="InterPro"/>
</dbReference>
<dbReference type="GO" id="GO:0015074">
    <property type="term" value="P:DNA integration"/>
    <property type="evidence" value="ECO:0007669"/>
    <property type="project" value="InterPro"/>
</dbReference>
<proteinExistence type="predicted"/>
<dbReference type="Gene3D" id="3.30.420.10">
    <property type="entry name" value="Ribonuclease H-like superfamily/Ribonuclease H"/>
    <property type="match status" value="1"/>
</dbReference>
<dbReference type="NCBIfam" id="NF033516">
    <property type="entry name" value="transpos_IS3"/>
    <property type="match status" value="1"/>
</dbReference>
<dbReference type="InterPro" id="IPR009057">
    <property type="entry name" value="Homeodomain-like_sf"/>
</dbReference>
<dbReference type="eggNOG" id="COG2801">
    <property type="taxonomic scope" value="Bacteria"/>
</dbReference>
<dbReference type="SUPFAM" id="SSF48295">
    <property type="entry name" value="TrpR-like"/>
    <property type="match status" value="1"/>
</dbReference>
<protein>
    <submittedName>
        <fullName evidence="4">Transposase IS3/IS911 family protein</fullName>
    </submittedName>
</protein>
<reference evidence="5" key="3">
    <citation type="submission" date="2008-04" db="EMBL/GenBank/DDBJ databases">
        <title>Complete sequence of chromosome of Exiguobacterium sibiricum 255-15.</title>
        <authorList>
            <consortium name="US DOE Joint Genome Institute"/>
            <person name="Copeland A."/>
            <person name="Lucas S."/>
            <person name="Lapidus A."/>
            <person name="Glavina del Rio T."/>
            <person name="Dalin E."/>
            <person name="Tice H."/>
            <person name="Bruce D."/>
            <person name="Goodwin L."/>
            <person name="Pitluck S."/>
            <person name="Kiss H."/>
            <person name="Chertkov O."/>
            <person name="Monk C."/>
            <person name="Brettin T."/>
            <person name="Detter J.C."/>
            <person name="Han C."/>
            <person name="Kuske C.R."/>
            <person name="Schmutz J."/>
            <person name="Larimer F."/>
            <person name="Land M."/>
            <person name="Hauser L."/>
            <person name="Kyrpides N."/>
            <person name="Mikhailova N."/>
            <person name="Vishnivetskaya T."/>
            <person name="Rodrigues D.F."/>
            <person name="Gilichinsky D."/>
            <person name="Tiedje J."/>
            <person name="Richardson P."/>
        </authorList>
    </citation>
    <scope>NUCLEOTIDE SEQUENCE [LARGE SCALE GENOMIC DNA]</scope>
    <source>
        <strain evidence="5">DSM 17290 / CIP 109462 / JCM 13490 / 255-15</strain>
    </source>
</reference>
<dbReference type="SUPFAM" id="SSF46689">
    <property type="entry name" value="Homeodomain-like"/>
    <property type="match status" value="2"/>
</dbReference>
<dbReference type="PANTHER" id="PTHR46889:SF4">
    <property type="entry name" value="TRANSPOSASE INSO FOR INSERTION SEQUENCE ELEMENT IS911B-RELATED"/>
    <property type="match status" value="1"/>
</dbReference>
<dbReference type="EMBL" id="CP001022">
    <property type="protein sequence ID" value="ACB60030.1"/>
    <property type="molecule type" value="Genomic_DNA"/>
</dbReference>
<dbReference type="Proteomes" id="UP000001681">
    <property type="component" value="Chromosome"/>
</dbReference>